<evidence type="ECO:0000256" key="2">
    <source>
        <dbReference type="ARBA" id="ARBA00022475"/>
    </source>
</evidence>
<evidence type="ECO:0000256" key="3">
    <source>
        <dbReference type="ARBA" id="ARBA00022692"/>
    </source>
</evidence>
<dbReference type="PANTHER" id="PTHR33545">
    <property type="entry name" value="UPF0750 MEMBRANE PROTEIN YITT-RELATED"/>
    <property type="match status" value="1"/>
</dbReference>
<proteinExistence type="predicted"/>
<keyword evidence="4 6" id="KW-1133">Transmembrane helix</keyword>
<evidence type="ECO:0000313" key="8">
    <source>
        <dbReference type="EMBL" id="MFC2949640.1"/>
    </source>
</evidence>
<evidence type="ECO:0000259" key="7">
    <source>
        <dbReference type="Pfam" id="PF10035"/>
    </source>
</evidence>
<dbReference type="Gene3D" id="3.30.70.120">
    <property type="match status" value="1"/>
</dbReference>
<dbReference type="Pfam" id="PF02588">
    <property type="entry name" value="YitT_membrane"/>
    <property type="match status" value="1"/>
</dbReference>
<evidence type="ECO:0000256" key="1">
    <source>
        <dbReference type="ARBA" id="ARBA00004651"/>
    </source>
</evidence>
<keyword evidence="2" id="KW-1003">Cell membrane</keyword>
<sequence length="290" mass="31779">MMGLRYKIDQPLLEYVYIIFGATIVALSYNMFLLPARLAAGGISGVSTILFELYALSPALVQFAINIPLFIVGWIAMGRDFSWKTLLGTFWVPFVIYLTADIPFSITNPLLGAVYGGIVLGIGLGIVYKGNGSTGGTAAIAQIVKKFTGISSGYSQLLVDGLVVAGSIIVFSLELTLFALMAIYICSKVIDIVQLRTSATKLVMIITDEEEKVQALIRDKIDRGLTKVRTVGGYSREEKTMILCVTEQPEAVQLKKLLQQEEPESFVIFLNASEIMGRGFSLDRYYGQKL</sequence>
<feature type="domain" description="DUF2179" evidence="7">
    <location>
        <begin position="223"/>
        <end position="277"/>
    </location>
</feature>
<dbReference type="InterPro" id="IPR051461">
    <property type="entry name" value="UPF0750_membrane"/>
</dbReference>
<comment type="subcellular location">
    <subcellularLocation>
        <location evidence="1">Cell membrane</location>
        <topology evidence="1">Multi-pass membrane protein</topology>
    </subcellularLocation>
</comment>
<dbReference type="InterPro" id="IPR003740">
    <property type="entry name" value="YitT"/>
</dbReference>
<keyword evidence="9" id="KW-1185">Reference proteome</keyword>
<feature type="transmembrane region" description="Helical" evidence="6">
    <location>
        <begin position="12"/>
        <end position="32"/>
    </location>
</feature>
<name>A0ABV7AA73_9BACI</name>
<protein>
    <submittedName>
        <fullName evidence="8">YitT family protein</fullName>
    </submittedName>
</protein>
<dbReference type="RefSeq" id="WP_390307612.1">
    <property type="nucleotide sequence ID" value="NZ_JBHRRZ010000038.1"/>
</dbReference>
<comment type="caution">
    <text evidence="8">The sequence shown here is derived from an EMBL/GenBank/DDBJ whole genome shotgun (WGS) entry which is preliminary data.</text>
</comment>
<dbReference type="PANTHER" id="PTHR33545:SF9">
    <property type="entry name" value="UPF0750 MEMBRANE PROTEIN YITE"/>
    <property type="match status" value="1"/>
</dbReference>
<evidence type="ECO:0000256" key="6">
    <source>
        <dbReference type="SAM" id="Phobius"/>
    </source>
</evidence>
<evidence type="ECO:0000313" key="9">
    <source>
        <dbReference type="Proteomes" id="UP001595387"/>
    </source>
</evidence>
<feature type="transmembrane region" description="Helical" evidence="6">
    <location>
        <begin position="110"/>
        <end position="128"/>
    </location>
</feature>
<keyword evidence="3 6" id="KW-0812">Transmembrane</keyword>
<dbReference type="EMBL" id="JBHRRZ010000038">
    <property type="protein sequence ID" value="MFC2949640.1"/>
    <property type="molecule type" value="Genomic_DNA"/>
</dbReference>
<evidence type="ECO:0000256" key="5">
    <source>
        <dbReference type="ARBA" id="ARBA00023136"/>
    </source>
</evidence>
<accession>A0ABV7AA73</accession>
<gene>
    <name evidence="8" type="ORF">ACFODW_15065</name>
</gene>
<dbReference type="InterPro" id="IPR019264">
    <property type="entry name" value="DUF2179"/>
</dbReference>
<dbReference type="InterPro" id="IPR015867">
    <property type="entry name" value="N-reg_PII/ATP_PRibTrfase_C"/>
</dbReference>
<dbReference type="Pfam" id="PF10035">
    <property type="entry name" value="DUF2179"/>
    <property type="match status" value="1"/>
</dbReference>
<keyword evidence="5 6" id="KW-0472">Membrane</keyword>
<dbReference type="Proteomes" id="UP001595387">
    <property type="component" value="Unassembled WGS sequence"/>
</dbReference>
<dbReference type="PIRSF" id="PIRSF006483">
    <property type="entry name" value="Membrane_protein_YitT"/>
    <property type="match status" value="1"/>
</dbReference>
<feature type="transmembrane region" description="Helical" evidence="6">
    <location>
        <begin position="162"/>
        <end position="186"/>
    </location>
</feature>
<feature type="transmembrane region" description="Helical" evidence="6">
    <location>
        <begin position="53"/>
        <end position="75"/>
    </location>
</feature>
<dbReference type="CDD" id="cd16380">
    <property type="entry name" value="YitT_C"/>
    <property type="match status" value="1"/>
</dbReference>
<organism evidence="8 9">
    <name type="scientific">Virgibacillus sediminis</name>
    <dbReference type="NCBI Taxonomy" id="202260"/>
    <lineage>
        <taxon>Bacteria</taxon>
        <taxon>Bacillati</taxon>
        <taxon>Bacillota</taxon>
        <taxon>Bacilli</taxon>
        <taxon>Bacillales</taxon>
        <taxon>Bacillaceae</taxon>
        <taxon>Virgibacillus</taxon>
    </lineage>
</organism>
<reference evidence="9" key="1">
    <citation type="journal article" date="2019" name="Int. J. Syst. Evol. Microbiol.">
        <title>The Global Catalogue of Microorganisms (GCM) 10K type strain sequencing project: providing services to taxonomists for standard genome sequencing and annotation.</title>
        <authorList>
            <consortium name="The Broad Institute Genomics Platform"/>
            <consortium name="The Broad Institute Genome Sequencing Center for Infectious Disease"/>
            <person name="Wu L."/>
            <person name="Ma J."/>
        </authorList>
    </citation>
    <scope>NUCLEOTIDE SEQUENCE [LARGE SCALE GENOMIC DNA]</scope>
    <source>
        <strain evidence="9">KCTC 13193</strain>
    </source>
</reference>
<evidence type="ECO:0000256" key="4">
    <source>
        <dbReference type="ARBA" id="ARBA00022989"/>
    </source>
</evidence>